<gene>
    <name evidence="1" type="ordered locus">c5033</name>
</gene>
<keyword evidence="2" id="KW-1185">Reference proteome</keyword>
<evidence type="ECO:0000313" key="1">
    <source>
        <dbReference type="EMBL" id="AAN83459.1"/>
    </source>
</evidence>
<name>A0A0H2VD55_ECOL6</name>
<dbReference type="HOGENOM" id="CLU_2824243_0_0_6"/>
<proteinExistence type="predicted"/>
<organism evidence="1 2">
    <name type="scientific">Escherichia coli O6:H1 (strain CFT073 / ATCC 700928 / UPEC)</name>
    <dbReference type="NCBI Taxonomy" id="199310"/>
    <lineage>
        <taxon>Bacteria</taxon>
        <taxon>Pseudomonadati</taxon>
        <taxon>Pseudomonadota</taxon>
        <taxon>Gammaproteobacteria</taxon>
        <taxon>Enterobacterales</taxon>
        <taxon>Enterobacteriaceae</taxon>
        <taxon>Escherichia</taxon>
    </lineage>
</organism>
<dbReference type="KEGG" id="ecc:c5033"/>
<dbReference type="AlphaFoldDB" id="A0A0H2VD55"/>
<dbReference type="Proteomes" id="UP000001410">
    <property type="component" value="Chromosome"/>
</dbReference>
<accession>A0A0H2VD55</accession>
<sequence length="66" mass="7377">MTDSGNTGTVISIIKCSPYYFCAPFMAEYLQTQQQEIRRFVVYVHAHTLSPELPLPGGLHTASKEC</sequence>
<reference evidence="1 2" key="1">
    <citation type="journal article" date="2002" name="Proc. Natl. Acad. Sci. U.S.A.">
        <title>Extensive mosaic structure revealed by the complete genome sequence of uropathogenic Escherichia coli.</title>
        <authorList>
            <person name="Welch R.A."/>
            <person name="Burland V."/>
            <person name="Plunkett G.III."/>
            <person name="Redford P."/>
            <person name="Roesch P."/>
            <person name="Rasko D."/>
            <person name="Buckles E.L."/>
            <person name="Liou S.R."/>
            <person name="Boutin A."/>
            <person name="Hackett J."/>
            <person name="Stroud D."/>
            <person name="Mayhew G.F."/>
            <person name="Rose D.J."/>
            <person name="Zhou S."/>
            <person name="Schwartz D.C."/>
            <person name="Perna N.T."/>
            <person name="Mobley H.L."/>
            <person name="Donnenberg M.S."/>
            <person name="Blattner F.R."/>
        </authorList>
    </citation>
    <scope>NUCLEOTIDE SEQUENCE [LARGE SCALE GENOMIC DNA]</scope>
    <source>
        <strain evidence="2">CFT073 / ATCC 700928 / UPEC</strain>
    </source>
</reference>
<evidence type="ECO:0000313" key="2">
    <source>
        <dbReference type="Proteomes" id="UP000001410"/>
    </source>
</evidence>
<protein>
    <submittedName>
        <fullName evidence="1">Uncharacterized protein</fullName>
    </submittedName>
</protein>
<dbReference type="EMBL" id="AE014075">
    <property type="protein sequence ID" value="AAN83459.1"/>
    <property type="molecule type" value="Genomic_DNA"/>
</dbReference>